<feature type="binding site" evidence="5">
    <location>
        <position position="51"/>
    </location>
    <ligand>
        <name>FAD</name>
        <dbReference type="ChEBI" id="CHEBI:57692"/>
    </ligand>
</feature>
<dbReference type="PRINTS" id="PR00469">
    <property type="entry name" value="PNDRDTASEII"/>
</dbReference>
<accession>A0A923SB49</accession>
<evidence type="ECO:0000313" key="8">
    <source>
        <dbReference type="Proteomes" id="UP000608513"/>
    </source>
</evidence>
<dbReference type="AlphaFoldDB" id="A0A923SB49"/>
<organism evidence="7 8">
    <name type="scientific">Ramlibacter cellulosilyticus</name>
    <dbReference type="NCBI Taxonomy" id="2764187"/>
    <lineage>
        <taxon>Bacteria</taxon>
        <taxon>Pseudomonadati</taxon>
        <taxon>Pseudomonadota</taxon>
        <taxon>Betaproteobacteria</taxon>
        <taxon>Burkholderiales</taxon>
        <taxon>Comamonadaceae</taxon>
        <taxon>Ramlibacter</taxon>
    </lineage>
</organism>
<reference evidence="7" key="1">
    <citation type="submission" date="2020-08" db="EMBL/GenBank/DDBJ databases">
        <title>Ramlibacter sp. USB13 16S ribosomal RNA gene genome sequencing and assembly.</title>
        <authorList>
            <person name="Kang M."/>
        </authorList>
    </citation>
    <scope>NUCLEOTIDE SEQUENCE</scope>
    <source>
        <strain evidence="7">USB13</strain>
    </source>
</reference>
<dbReference type="InterPro" id="IPR050097">
    <property type="entry name" value="Ferredoxin-NADP_redctase_2"/>
</dbReference>
<dbReference type="InterPro" id="IPR036188">
    <property type="entry name" value="FAD/NAD-bd_sf"/>
</dbReference>
<evidence type="ECO:0000256" key="1">
    <source>
        <dbReference type="ARBA" id="ARBA00022630"/>
    </source>
</evidence>
<dbReference type="SUPFAM" id="SSF51905">
    <property type="entry name" value="FAD/NAD(P)-binding domain"/>
    <property type="match status" value="2"/>
</dbReference>
<proteinExistence type="inferred from homology"/>
<feature type="binding site" evidence="5">
    <location>
        <position position="104"/>
    </location>
    <ligand>
        <name>FAD</name>
        <dbReference type="ChEBI" id="CHEBI:57692"/>
    </ligand>
</feature>
<evidence type="ECO:0000256" key="5">
    <source>
        <dbReference type="HAMAP-Rule" id="MF_01685"/>
    </source>
</evidence>
<gene>
    <name evidence="7" type="ORF">H8N03_10855</name>
</gene>
<dbReference type="InterPro" id="IPR022890">
    <property type="entry name" value="Fd--NADP_Rdtase_type_2"/>
</dbReference>
<dbReference type="GO" id="GO:0050661">
    <property type="term" value="F:NADP binding"/>
    <property type="evidence" value="ECO:0007669"/>
    <property type="project" value="UniProtKB-UniRule"/>
</dbReference>
<feature type="binding site" evidence="5">
    <location>
        <position position="139"/>
    </location>
    <ligand>
        <name>FAD</name>
        <dbReference type="ChEBI" id="CHEBI:57692"/>
    </ligand>
</feature>
<evidence type="ECO:0000313" key="7">
    <source>
        <dbReference type="EMBL" id="MBC5783444.1"/>
    </source>
</evidence>
<feature type="binding site" evidence="5">
    <location>
        <position position="59"/>
    </location>
    <ligand>
        <name>FAD</name>
        <dbReference type="ChEBI" id="CHEBI:57692"/>
    </ligand>
</feature>
<dbReference type="PRINTS" id="PR00368">
    <property type="entry name" value="FADPNR"/>
</dbReference>
<evidence type="ECO:0000256" key="3">
    <source>
        <dbReference type="ARBA" id="ARBA00022857"/>
    </source>
</evidence>
<comment type="catalytic activity">
    <reaction evidence="5">
        <text>2 reduced [2Fe-2S]-[ferredoxin] + NADP(+) + H(+) = 2 oxidized [2Fe-2S]-[ferredoxin] + NADPH</text>
        <dbReference type="Rhea" id="RHEA:20125"/>
        <dbReference type="Rhea" id="RHEA-COMP:10000"/>
        <dbReference type="Rhea" id="RHEA-COMP:10001"/>
        <dbReference type="ChEBI" id="CHEBI:15378"/>
        <dbReference type="ChEBI" id="CHEBI:33737"/>
        <dbReference type="ChEBI" id="CHEBI:33738"/>
        <dbReference type="ChEBI" id="CHEBI:57783"/>
        <dbReference type="ChEBI" id="CHEBI:58349"/>
        <dbReference type="EC" id="1.18.1.2"/>
    </reaction>
</comment>
<protein>
    <recommendedName>
        <fullName evidence="5">Ferredoxin--NADP reductase</fullName>
        <shortName evidence="5">FNR</shortName>
        <shortName evidence="5">Fd-NADP(+) reductase</shortName>
        <ecNumber evidence="5">1.18.1.2</ecNumber>
    </recommendedName>
</protein>
<dbReference type="Proteomes" id="UP000608513">
    <property type="component" value="Unassembled WGS sequence"/>
</dbReference>
<evidence type="ECO:0000256" key="2">
    <source>
        <dbReference type="ARBA" id="ARBA00022827"/>
    </source>
</evidence>
<keyword evidence="8" id="KW-1185">Reference proteome</keyword>
<dbReference type="PANTHER" id="PTHR48105">
    <property type="entry name" value="THIOREDOXIN REDUCTASE 1-RELATED-RELATED"/>
    <property type="match status" value="1"/>
</dbReference>
<feature type="domain" description="FAD/NAD(P)-binding" evidence="6">
    <location>
        <begin position="23"/>
        <end position="314"/>
    </location>
</feature>
<sequence>MKSELNEEVIKTAAAHDGPIETDAVIIGAGPVGLFQVFELGLLEIKAHVIDSLSYPGGQPIELYPDKPIYDIPAIPVCTGKELTDALLKQIEPFGATFHLGQTVTVVQKQDDGRFYVETSKGARFLTKTIFIAAGVGAFEPRTLKVDGLDKFEGSQLFYRVRNPADFAGRNLLVVGGGDSALDWALNFTPGNEDGNVNKAESVILVHRRDGFRAAPASVARMHELCEQMEMQFVVGQVTGYEEKDGKLTGAKVTGSDGVTRVVPADVLLVFFGLSPKLGPIADWGLDIERKQLKVDTEKFSTNVPGIFAVGDINTYPGKKKLILSGFHECALAAFGAAPIIFPEKGKIHLQYTTTSPKLHKVLGVETPVFD</sequence>
<comment type="cofactor">
    <cofactor evidence="5">
        <name>FAD</name>
        <dbReference type="ChEBI" id="CHEBI:57692"/>
    </cofactor>
    <text evidence="5">Binds 1 FAD per subunit.</text>
</comment>
<feature type="binding site" evidence="5">
    <location>
        <position position="312"/>
    </location>
    <ligand>
        <name>FAD</name>
        <dbReference type="ChEBI" id="CHEBI:57692"/>
    </ligand>
</feature>
<dbReference type="GO" id="GO:0004324">
    <property type="term" value="F:ferredoxin-NADP+ reductase activity"/>
    <property type="evidence" value="ECO:0007669"/>
    <property type="project" value="UniProtKB-UniRule"/>
</dbReference>
<evidence type="ECO:0000259" key="6">
    <source>
        <dbReference type="Pfam" id="PF07992"/>
    </source>
</evidence>
<feature type="binding site" evidence="5">
    <location>
        <position position="64"/>
    </location>
    <ligand>
        <name>FAD</name>
        <dbReference type="ChEBI" id="CHEBI:57692"/>
    </ligand>
</feature>
<dbReference type="Gene3D" id="3.50.50.60">
    <property type="entry name" value="FAD/NAD(P)-binding domain"/>
    <property type="match status" value="2"/>
</dbReference>
<dbReference type="HAMAP" id="MF_01685">
    <property type="entry name" value="FENR2"/>
    <property type="match status" value="1"/>
</dbReference>
<dbReference type="RefSeq" id="WP_187076178.1">
    <property type="nucleotide sequence ID" value="NZ_JACORT010000003.1"/>
</dbReference>
<dbReference type="Pfam" id="PF07992">
    <property type="entry name" value="Pyr_redox_2"/>
    <property type="match status" value="1"/>
</dbReference>
<comment type="subunit">
    <text evidence="5">Homodimer.</text>
</comment>
<feature type="binding site" evidence="5">
    <location>
        <position position="354"/>
    </location>
    <ligand>
        <name>FAD</name>
        <dbReference type="ChEBI" id="CHEBI:57692"/>
    </ligand>
</feature>
<comment type="caution">
    <text evidence="7">The sequence shown here is derived from an EMBL/GenBank/DDBJ whole genome shotgun (WGS) entry which is preliminary data.</text>
</comment>
<dbReference type="GO" id="GO:0050660">
    <property type="term" value="F:flavin adenine dinucleotide binding"/>
    <property type="evidence" value="ECO:0007669"/>
    <property type="project" value="UniProtKB-UniRule"/>
</dbReference>
<comment type="caution">
    <text evidence="5">Lacks conserved residue(s) required for the propagation of feature annotation.</text>
</comment>
<evidence type="ECO:0000256" key="4">
    <source>
        <dbReference type="ARBA" id="ARBA00023002"/>
    </source>
</evidence>
<dbReference type="EMBL" id="JACORT010000003">
    <property type="protein sequence ID" value="MBC5783444.1"/>
    <property type="molecule type" value="Genomic_DNA"/>
</dbReference>
<keyword evidence="2 5" id="KW-0274">FAD</keyword>
<name>A0A923SB49_9BURK</name>
<dbReference type="EC" id="1.18.1.2" evidence="5"/>
<keyword evidence="4 5" id="KW-0560">Oxidoreductase</keyword>
<keyword evidence="3 5" id="KW-0521">NADP</keyword>
<comment type="similarity">
    <text evidence="5">Belongs to the ferredoxin--NADP reductase type 2 family.</text>
</comment>
<dbReference type="InterPro" id="IPR023753">
    <property type="entry name" value="FAD/NAD-binding_dom"/>
</dbReference>
<keyword evidence="1 5" id="KW-0285">Flavoprotein</keyword>